<sequence length="137" mass="16024">MPAKQKVTVETQFSIERIIRLWEGKFTWAALIKAVEIELGLKVTRQTLEDYKGIYTAYKQKKEMLRGVDPKFDRSIVSSDVKLKNRLDKLLAEIELKDQIINEQKRFLQRLMQNAAEIPALKGNIDALFRQRSEDKD</sequence>
<evidence type="ECO:0000313" key="1">
    <source>
        <dbReference type="EMBL" id="MDU0111750.1"/>
    </source>
</evidence>
<accession>A0ABU3QWE5</accession>
<reference evidence="1 2" key="1">
    <citation type="submission" date="2023-10" db="EMBL/GenBank/DDBJ databases">
        <title>Psychrosphaera aquimaarina strain SW33 isolated from seawater.</title>
        <authorList>
            <person name="Bayburt H."/>
            <person name="Kim J.M."/>
            <person name="Choi B.J."/>
            <person name="Jeon C.O."/>
        </authorList>
    </citation>
    <scope>NUCLEOTIDE SEQUENCE [LARGE SCALE GENOMIC DNA]</scope>
    <source>
        <strain evidence="1 2">KCTC 52743</strain>
    </source>
</reference>
<evidence type="ECO:0000313" key="2">
    <source>
        <dbReference type="Proteomes" id="UP001257914"/>
    </source>
</evidence>
<organism evidence="1 2">
    <name type="scientific">Psychrosphaera aquimarina</name>
    <dbReference type="NCBI Taxonomy" id="2044854"/>
    <lineage>
        <taxon>Bacteria</taxon>
        <taxon>Pseudomonadati</taxon>
        <taxon>Pseudomonadota</taxon>
        <taxon>Gammaproteobacteria</taxon>
        <taxon>Alteromonadales</taxon>
        <taxon>Pseudoalteromonadaceae</taxon>
        <taxon>Psychrosphaera</taxon>
    </lineage>
</organism>
<comment type="caution">
    <text evidence="1">The sequence shown here is derived from an EMBL/GenBank/DDBJ whole genome shotgun (WGS) entry which is preliminary data.</text>
</comment>
<proteinExistence type="predicted"/>
<dbReference type="Proteomes" id="UP001257914">
    <property type="component" value="Unassembled WGS sequence"/>
</dbReference>
<protein>
    <submittedName>
        <fullName evidence="1">Uncharacterized protein</fullName>
    </submittedName>
</protein>
<keyword evidence="2" id="KW-1185">Reference proteome</keyword>
<dbReference type="EMBL" id="JAWCUA010000001">
    <property type="protein sequence ID" value="MDU0111750.1"/>
    <property type="molecule type" value="Genomic_DNA"/>
</dbReference>
<gene>
    <name evidence="1" type="ORF">RT723_01735</name>
</gene>
<dbReference type="RefSeq" id="WP_315945644.1">
    <property type="nucleotide sequence ID" value="NZ_JAWCUA010000001.1"/>
</dbReference>
<name>A0ABU3QWE5_9GAMM</name>